<protein>
    <submittedName>
        <fullName evidence="1">Uncharacterized protein</fullName>
    </submittedName>
</protein>
<evidence type="ECO:0000313" key="1">
    <source>
        <dbReference type="EMBL" id="DAD79020.1"/>
    </source>
</evidence>
<accession>A0A8S5M9X7</accession>
<sequence length="73" mass="9116">MERVKDGYLVTEDEIVEMMMSVMDRIERLDKQRQYADDRFHDYWEEEYQKCDAIYTAFYGHNYRESQRDEQDT</sequence>
<dbReference type="EMBL" id="BK014855">
    <property type="protein sequence ID" value="DAD79020.1"/>
    <property type="molecule type" value="Genomic_DNA"/>
</dbReference>
<organism evidence="1">
    <name type="scientific">Siphoviridae sp. ctv4j104</name>
    <dbReference type="NCBI Taxonomy" id="2826510"/>
    <lineage>
        <taxon>Viruses</taxon>
        <taxon>Duplodnaviria</taxon>
        <taxon>Heunggongvirae</taxon>
        <taxon>Uroviricota</taxon>
        <taxon>Caudoviricetes</taxon>
    </lineage>
</organism>
<proteinExistence type="predicted"/>
<reference evidence="1" key="1">
    <citation type="journal article" date="2021" name="Proc. Natl. Acad. Sci. U.S.A.">
        <title>A Catalog of Tens of Thousands of Viruses from Human Metagenomes Reveals Hidden Associations with Chronic Diseases.</title>
        <authorList>
            <person name="Tisza M.J."/>
            <person name="Buck C.B."/>
        </authorList>
    </citation>
    <scope>NUCLEOTIDE SEQUENCE</scope>
    <source>
        <strain evidence="1">Ctv4j104</strain>
    </source>
</reference>
<name>A0A8S5M9X7_9CAUD</name>